<name>A0A1Q5Q7D3_TALAT</name>
<dbReference type="PROSITE" id="PS50294">
    <property type="entry name" value="WD_REPEATS_REGION"/>
    <property type="match status" value="2"/>
</dbReference>
<dbReference type="InterPro" id="IPR036322">
    <property type="entry name" value="WD40_repeat_dom_sf"/>
</dbReference>
<dbReference type="EMBL" id="LFMY01000019">
    <property type="protein sequence ID" value="OKL55591.1"/>
    <property type="molecule type" value="Genomic_DNA"/>
</dbReference>
<feature type="region of interest" description="Disordered" evidence="4">
    <location>
        <begin position="446"/>
        <end position="483"/>
    </location>
</feature>
<dbReference type="SMART" id="SM00320">
    <property type="entry name" value="WD40"/>
    <property type="match status" value="2"/>
</dbReference>
<dbReference type="PANTHER" id="PTHR10039:SF17">
    <property type="entry name" value="FUNGAL STAND N-TERMINAL GOODBYE DOMAIN-CONTAINING PROTEIN-RELATED"/>
    <property type="match status" value="1"/>
</dbReference>
<feature type="compositionally biased region" description="Polar residues" evidence="4">
    <location>
        <begin position="455"/>
        <end position="482"/>
    </location>
</feature>
<dbReference type="GeneID" id="31008887"/>
<evidence type="ECO:0000256" key="3">
    <source>
        <dbReference type="PROSITE-ProRule" id="PRU00221"/>
    </source>
</evidence>
<sequence>MSIAKIHNECYLAFEELCNAAQKSERYHELLDEFDKYCLWAGNVGAAHSGKTEKLSLDYRLREASSYKDQAHRILMGEQIPFEELSSCATSHNVTLSNPKLELSVDEDSPWEVSSESSSDLWPSEKSQTDGTKLPASLEFSSEPAPQKITELSQLVGSIRLGVTCLYKLPLRKPAPVDRLNDRSTEEVSCYQNFDITYVRDKFPDPRLGDDVTIRLGKMITRRRQLLLYRARHRSNLQTNIAISKLGVIDSAGKDMGPAMMHDENVSLAQEAATMPMSEARSRDITLKSKATTFEMKDMPPINVENLLAPSVVPSDRASSIAASEATKDIRIDVPPGPKSLEGGIAQFEYRTVPGSHQVYKTQAQFVKHMRESHEVQLDHSSILFNAFRQPSTALHQPTVDGQSAGELCNLCFRPTQNLKRHVALHLQQIALFAIPRADYAVDDDGLSSGDSDVPRNNSMNSMLQNTHCSASQDPESLSKGSSADDFATMVARAEEYQYPTEDVVDQIEVPPTDEIVWDNITDKFSRARGGNSERAPIDIILSEEVVEIEKNINEVRKTAQKTIATIEISDSDRRREKVIAKLSYAKGSTFDSFGGAFDPGCHPETRIDLLHRIRKWAENRQGKSMFWLQGMAGTGKSTISRTIADAFDKEGNLGASFFFNRGEADRSSVAMLFTTICAQLLVKIPSLIAHVETAIDNDPNLSNKSMGEQFEKLIYQPLSQIQHHHTALSHLIIVIDALDECSRDGDSLLRLLSQTRDKWSTSLRIFVTSRPEQPIRSGFKDVPVDAFDYVELHEIPRPIIRQDITTFLKYRFAQIQVQYTKAGWALPPDWPGSEALSALVEMAVPLFIYAATLCRFVEDPLWSDPTGQLKKVLNYRGMGRDSDIYKLDATYSPILNQLIHGRPEKVQKSLVERFRRIIGTIVLLAEPLSRSSLASLLNIDGQEIEGQLSSLHSVLSMPSSADSPIRMLHFSFRDFLVDPNKRHMNPFWVDQTETHKMVIAKCLERMSQPGSLQENICNLAGYGTLRTEINGRIITNYLPLDMQYACRFWVYHLKESQTRVSDNGPIHIFLQEHFLHWLESLSLLGRIAESINLVQTLQTVWSSFFMWYFLLITLKGHSELVQAVEFSPDRKLVASGSSDKTVKLWDLATGALQLTLKAYSDAVCAVAFSRDGKFVSSGSSDMTVKLWDPYSFLIDLVMGAL</sequence>
<dbReference type="PANTHER" id="PTHR10039">
    <property type="entry name" value="AMELOGENIN"/>
    <property type="match status" value="1"/>
</dbReference>
<accession>A0A1Q5Q7D3</accession>
<feature type="repeat" description="WD" evidence="3">
    <location>
        <begin position="1115"/>
        <end position="1156"/>
    </location>
</feature>
<dbReference type="SUPFAM" id="SSF52540">
    <property type="entry name" value="P-loop containing nucleoside triphosphate hydrolases"/>
    <property type="match status" value="1"/>
</dbReference>
<dbReference type="PROSITE" id="PS00678">
    <property type="entry name" value="WD_REPEATS_1"/>
    <property type="match status" value="1"/>
</dbReference>
<dbReference type="InterPro" id="IPR001680">
    <property type="entry name" value="WD40_rpt"/>
</dbReference>
<dbReference type="PROSITE" id="PS50837">
    <property type="entry name" value="NACHT"/>
    <property type="match status" value="1"/>
</dbReference>
<feature type="repeat" description="WD" evidence="3">
    <location>
        <begin position="1157"/>
        <end position="1189"/>
    </location>
</feature>
<dbReference type="AlphaFoldDB" id="A0A1Q5Q7D3"/>
<dbReference type="Proteomes" id="UP000214365">
    <property type="component" value="Unassembled WGS sequence"/>
</dbReference>
<dbReference type="PROSITE" id="PS50082">
    <property type="entry name" value="WD_REPEATS_2"/>
    <property type="match status" value="2"/>
</dbReference>
<protein>
    <recommendedName>
        <fullName evidence="5">NACHT domain-containing protein</fullName>
    </recommendedName>
</protein>
<dbReference type="SUPFAM" id="SSF50978">
    <property type="entry name" value="WD40 repeat-like"/>
    <property type="match status" value="1"/>
</dbReference>
<evidence type="ECO:0000256" key="4">
    <source>
        <dbReference type="SAM" id="MobiDB-lite"/>
    </source>
</evidence>
<dbReference type="STRING" id="1441469.A0A1Q5Q7D3"/>
<evidence type="ECO:0000256" key="2">
    <source>
        <dbReference type="ARBA" id="ARBA00022737"/>
    </source>
</evidence>
<organism evidence="6 7">
    <name type="scientific">Talaromyces atroroseus</name>
    <dbReference type="NCBI Taxonomy" id="1441469"/>
    <lineage>
        <taxon>Eukaryota</taxon>
        <taxon>Fungi</taxon>
        <taxon>Dikarya</taxon>
        <taxon>Ascomycota</taxon>
        <taxon>Pezizomycotina</taxon>
        <taxon>Eurotiomycetes</taxon>
        <taxon>Eurotiomycetidae</taxon>
        <taxon>Eurotiales</taxon>
        <taxon>Trichocomaceae</taxon>
        <taxon>Talaromyces</taxon>
        <taxon>Talaromyces sect. Trachyspermi</taxon>
    </lineage>
</organism>
<feature type="region of interest" description="Disordered" evidence="4">
    <location>
        <begin position="107"/>
        <end position="140"/>
    </location>
</feature>
<dbReference type="InterPro" id="IPR015943">
    <property type="entry name" value="WD40/YVTN_repeat-like_dom_sf"/>
</dbReference>
<dbReference type="InterPro" id="IPR019775">
    <property type="entry name" value="WD40_repeat_CS"/>
</dbReference>
<dbReference type="Gene3D" id="3.40.50.300">
    <property type="entry name" value="P-loop containing nucleotide triphosphate hydrolases"/>
    <property type="match status" value="1"/>
</dbReference>
<dbReference type="Pfam" id="PF00400">
    <property type="entry name" value="WD40"/>
    <property type="match status" value="2"/>
</dbReference>
<dbReference type="InterPro" id="IPR027417">
    <property type="entry name" value="P-loop_NTPase"/>
</dbReference>
<evidence type="ECO:0000259" key="5">
    <source>
        <dbReference type="PROSITE" id="PS50837"/>
    </source>
</evidence>
<dbReference type="Gene3D" id="2.130.10.10">
    <property type="entry name" value="YVTN repeat-like/Quinoprotein amine dehydrogenase"/>
    <property type="match status" value="1"/>
</dbReference>
<reference evidence="6 7" key="1">
    <citation type="submission" date="2015-06" db="EMBL/GenBank/DDBJ databases">
        <title>Talaromyces atroroseus IBT 11181 draft genome.</title>
        <authorList>
            <person name="Rasmussen K.B."/>
            <person name="Rasmussen S."/>
            <person name="Petersen B."/>
            <person name="Sicheritz-Ponten T."/>
            <person name="Mortensen U.H."/>
            <person name="Thrane U."/>
        </authorList>
    </citation>
    <scope>NUCLEOTIDE SEQUENCE [LARGE SCALE GENOMIC DNA]</scope>
    <source>
        <strain evidence="6 7">IBT 11181</strain>
    </source>
</reference>
<dbReference type="OrthoDB" id="1577640at2759"/>
<keyword evidence="1 3" id="KW-0853">WD repeat</keyword>
<gene>
    <name evidence="6" type="ORF">UA08_09131</name>
</gene>
<dbReference type="InterPro" id="IPR056884">
    <property type="entry name" value="NPHP3-like_N"/>
</dbReference>
<dbReference type="Pfam" id="PF24883">
    <property type="entry name" value="NPHP3_N"/>
    <property type="match status" value="1"/>
</dbReference>
<dbReference type="InterPro" id="IPR007111">
    <property type="entry name" value="NACHT_NTPase"/>
</dbReference>
<feature type="compositionally biased region" description="Low complexity" evidence="4">
    <location>
        <begin position="111"/>
        <end position="126"/>
    </location>
</feature>
<comment type="caution">
    <text evidence="6">The sequence shown here is derived from an EMBL/GenBank/DDBJ whole genome shotgun (WGS) entry which is preliminary data.</text>
</comment>
<dbReference type="RefSeq" id="XP_020115712.1">
    <property type="nucleotide sequence ID" value="XM_020264152.1"/>
</dbReference>
<keyword evidence="2" id="KW-0677">Repeat</keyword>
<feature type="domain" description="NACHT" evidence="5">
    <location>
        <begin position="625"/>
        <end position="772"/>
    </location>
</feature>
<evidence type="ECO:0000313" key="6">
    <source>
        <dbReference type="EMBL" id="OKL55591.1"/>
    </source>
</evidence>
<evidence type="ECO:0000313" key="7">
    <source>
        <dbReference type="Proteomes" id="UP000214365"/>
    </source>
</evidence>
<evidence type="ECO:0000256" key="1">
    <source>
        <dbReference type="ARBA" id="ARBA00022574"/>
    </source>
</evidence>
<proteinExistence type="predicted"/>
<keyword evidence="7" id="KW-1185">Reference proteome</keyword>